<feature type="domain" description="USP" evidence="14">
    <location>
        <begin position="412"/>
        <end position="715"/>
    </location>
</feature>
<keyword evidence="13" id="KW-0812">Transmembrane</keyword>
<evidence type="ECO:0000256" key="12">
    <source>
        <dbReference type="SAM" id="MobiDB-lite"/>
    </source>
</evidence>
<reference evidence="17" key="1">
    <citation type="submission" date="2016-06" db="EMBL/GenBank/DDBJ databases">
        <title>Parallel loss of symbiosis genes in relatives of nitrogen-fixing non-legume Parasponia.</title>
        <authorList>
            <person name="Van Velzen R."/>
            <person name="Holmer R."/>
            <person name="Bu F."/>
            <person name="Rutten L."/>
            <person name="Van Zeijl A."/>
            <person name="Liu W."/>
            <person name="Santuari L."/>
            <person name="Cao Q."/>
            <person name="Sharma T."/>
            <person name="Shen D."/>
            <person name="Roswanjaya Y."/>
            <person name="Wardhani T."/>
            <person name="Kalhor M.S."/>
            <person name="Jansen J."/>
            <person name="Van den Hoogen J."/>
            <person name="Gungor B."/>
            <person name="Hartog M."/>
            <person name="Hontelez J."/>
            <person name="Verver J."/>
            <person name="Yang W.-C."/>
            <person name="Schijlen E."/>
            <person name="Repin R."/>
            <person name="Schilthuizen M."/>
            <person name="Schranz E."/>
            <person name="Heidstra R."/>
            <person name="Miyata K."/>
            <person name="Fedorova E."/>
            <person name="Kohlen W."/>
            <person name="Bisseling T."/>
            <person name="Smit S."/>
            <person name="Geurts R."/>
        </authorList>
    </citation>
    <scope>NUCLEOTIDE SEQUENCE [LARGE SCALE GENOMIC DNA]</scope>
    <source>
        <strain evidence="17">cv. WU1-14</strain>
    </source>
</reference>
<proteinExistence type="inferred from homology"/>
<keyword evidence="17" id="KW-1185">Reference proteome</keyword>
<dbReference type="InterPro" id="IPR038765">
    <property type="entry name" value="Papain-like_cys_pep_sf"/>
</dbReference>
<keyword evidence="13" id="KW-1133">Transmembrane helix</keyword>
<dbReference type="GO" id="GO:0006508">
    <property type="term" value="P:proteolysis"/>
    <property type="evidence" value="ECO:0007669"/>
    <property type="project" value="UniProtKB-KW"/>
</dbReference>
<comment type="catalytic activity">
    <reaction evidence="1">
        <text>Thiol-dependent hydrolysis of ester, thioester, amide, peptide and isopeptide bonds formed by the C-terminal Gly of ubiquitin (a 76-residue protein attached to proteins as an intracellular targeting signal).</text>
        <dbReference type="EC" id="3.4.19.12"/>
    </reaction>
</comment>
<sequence length="944" mass="104969">MLVSGILGFHGLLFSFLLVAFALIRRKWRNDAAKEEEVLRLLAMASEESAMAEVEFTALYDPVVAPRPHQCAVCYSPTTMRCSQCKSVRYCSGKCQIIHWRQGHKDECRPPTSLMQFEEKSDSSGEVDSFHGNDLEMEHKSGKLFADEKGTKTGFAACAPGESYCSSKDILDSETRVRIEKPLSDGIGPDVLGKTTNIKEMETASSPLSGSVKLATSVDCISSTNQFSEMDSSHADGNMKSTLQSKKAKTAKHENVQPATNLSSKKLAKGTPLMEKSGKDTAKSRRSLSNKGEDNLSPFECKEDRSLSSVASVDHPSSSTGEHFVSSSKSSKNDGYHALPVKSSSIPTLPQNASNGFKTSILKVVQQFRAPKQSKCNVSSLGSENTGKHKLIFPYELFVKLYTHDMMVLCPFGLTNCGNSCYANAVLQCLAFTRPFTSYFLQGLHSQTCGKKDWCFICEFEYLIHEAREGTSPLSPVRILSKINKIGSHLGHGREEDAHEFLRYAVDTMQSVFLNNTGAKGPLAEETTLVGMTFGGYLRSKIKCMRCQGKSELCEQMMDLTVEIDGEIGTLEEALAQFTATETLDRDNKYYCSRCKSYEKARKKLTVLEAPNILTIVLKRFKSGNFEKLSKAVRFPELLDMAPYMSRSSDGSPLYSLYGVVVHLDIMSAAFSGHYVCYVKNIQREWFRIDDSTVIPVELERVLSEGAYMLLYERQSPRPPALLGSNMVTHGAKFKRRNLEAVPSSIGKSKSRSNSTMMDVPSIQQRFSRNPYPDSSYPYDWRLNSVHKVRGADSSSESSSIFSCSDASSSSTVSTKDSSGTDDFSDYIFGKAGRSFYRQYGNSSNPVASSSHLDFGTDFNEGNDVWRRLPPQGSSWDVEREGNSRILYTDTNKNRRKSTSQLDRSSSRETDFEHVLWANPFDVRTGVSLRRANGERSAHTFYEV</sequence>
<evidence type="ECO:0000256" key="10">
    <source>
        <dbReference type="ARBA" id="ARBA00022833"/>
    </source>
</evidence>
<keyword evidence="7" id="KW-0833">Ubl conjugation pathway</keyword>
<keyword evidence="10" id="KW-0862">Zinc</keyword>
<dbReference type="Pfam" id="PF01753">
    <property type="entry name" value="zf-MYND"/>
    <property type="match status" value="1"/>
</dbReference>
<dbReference type="GO" id="GO:0008270">
    <property type="term" value="F:zinc ion binding"/>
    <property type="evidence" value="ECO:0007669"/>
    <property type="project" value="UniProtKB-KW"/>
</dbReference>
<evidence type="ECO:0000313" key="17">
    <source>
        <dbReference type="Proteomes" id="UP000237105"/>
    </source>
</evidence>
<dbReference type="InterPro" id="IPR028889">
    <property type="entry name" value="USP"/>
</dbReference>
<name>A0A2P5AQI0_PARAD</name>
<evidence type="ECO:0000256" key="8">
    <source>
        <dbReference type="ARBA" id="ARBA00022801"/>
    </source>
</evidence>
<dbReference type="GO" id="GO:0005634">
    <property type="term" value="C:nucleus"/>
    <property type="evidence" value="ECO:0007669"/>
    <property type="project" value="TreeGrafter"/>
</dbReference>
<protein>
    <recommendedName>
        <fullName evidence="3">ubiquitinyl hydrolase 1</fullName>
        <ecNumber evidence="3">3.4.19.12</ecNumber>
    </recommendedName>
</protein>
<dbReference type="GO" id="GO:0005829">
    <property type="term" value="C:cytosol"/>
    <property type="evidence" value="ECO:0007669"/>
    <property type="project" value="TreeGrafter"/>
</dbReference>
<dbReference type="PROSITE" id="PS50235">
    <property type="entry name" value="USP_3"/>
    <property type="match status" value="1"/>
</dbReference>
<keyword evidence="4" id="KW-0645">Protease</keyword>
<feature type="domain" description="MYND-type" evidence="15">
    <location>
        <begin position="71"/>
        <end position="108"/>
    </location>
</feature>
<dbReference type="EMBL" id="JXTB01000485">
    <property type="protein sequence ID" value="PON38803.1"/>
    <property type="molecule type" value="Genomic_DNA"/>
</dbReference>
<evidence type="ECO:0000259" key="14">
    <source>
        <dbReference type="PROSITE" id="PS50235"/>
    </source>
</evidence>
<evidence type="ECO:0000256" key="13">
    <source>
        <dbReference type="SAM" id="Phobius"/>
    </source>
</evidence>
<dbReference type="Pfam" id="PF00443">
    <property type="entry name" value="UCH"/>
    <property type="match status" value="1"/>
</dbReference>
<evidence type="ECO:0000256" key="9">
    <source>
        <dbReference type="ARBA" id="ARBA00022807"/>
    </source>
</evidence>
<dbReference type="STRING" id="3476.A0A2P5AQI0"/>
<keyword evidence="8 16" id="KW-0378">Hydrolase</keyword>
<feature type="compositionally biased region" description="Low complexity" evidence="12">
    <location>
        <begin position="307"/>
        <end position="319"/>
    </location>
</feature>
<feature type="transmembrane region" description="Helical" evidence="13">
    <location>
        <begin position="6"/>
        <end position="24"/>
    </location>
</feature>
<keyword evidence="9" id="KW-0788">Thiol protease</keyword>
<dbReference type="PANTHER" id="PTHR24006:SF690">
    <property type="entry name" value="UBIQUITIN CARBOXYL-TERMINAL HYDROLASE 17"/>
    <property type="match status" value="1"/>
</dbReference>
<dbReference type="PANTHER" id="PTHR24006">
    <property type="entry name" value="UBIQUITIN CARBOXYL-TERMINAL HYDROLASE"/>
    <property type="match status" value="1"/>
</dbReference>
<organism evidence="16 17">
    <name type="scientific">Parasponia andersonii</name>
    <name type="common">Sponia andersonii</name>
    <dbReference type="NCBI Taxonomy" id="3476"/>
    <lineage>
        <taxon>Eukaryota</taxon>
        <taxon>Viridiplantae</taxon>
        <taxon>Streptophyta</taxon>
        <taxon>Embryophyta</taxon>
        <taxon>Tracheophyta</taxon>
        <taxon>Spermatophyta</taxon>
        <taxon>Magnoliopsida</taxon>
        <taxon>eudicotyledons</taxon>
        <taxon>Gunneridae</taxon>
        <taxon>Pentapetalae</taxon>
        <taxon>rosids</taxon>
        <taxon>fabids</taxon>
        <taxon>Rosales</taxon>
        <taxon>Cannabaceae</taxon>
        <taxon>Parasponia</taxon>
    </lineage>
</organism>
<keyword evidence="5" id="KW-0479">Metal-binding</keyword>
<evidence type="ECO:0000259" key="15">
    <source>
        <dbReference type="PROSITE" id="PS50865"/>
    </source>
</evidence>
<dbReference type="PROSITE" id="PS00972">
    <property type="entry name" value="USP_1"/>
    <property type="match status" value="1"/>
</dbReference>
<evidence type="ECO:0000256" key="2">
    <source>
        <dbReference type="ARBA" id="ARBA00009085"/>
    </source>
</evidence>
<comment type="caution">
    <text evidence="16">The sequence shown here is derived from an EMBL/GenBank/DDBJ whole genome shotgun (WGS) entry which is preliminary data.</text>
</comment>
<evidence type="ECO:0000256" key="3">
    <source>
        <dbReference type="ARBA" id="ARBA00012759"/>
    </source>
</evidence>
<dbReference type="GO" id="GO:0004843">
    <property type="term" value="F:cysteine-type deubiquitinase activity"/>
    <property type="evidence" value="ECO:0007669"/>
    <property type="project" value="UniProtKB-EC"/>
</dbReference>
<dbReference type="InterPro" id="IPR001394">
    <property type="entry name" value="Peptidase_C19_UCH"/>
</dbReference>
<dbReference type="InterPro" id="IPR018200">
    <property type="entry name" value="USP_CS"/>
</dbReference>
<dbReference type="OrthoDB" id="420187at2759"/>
<dbReference type="Proteomes" id="UP000237105">
    <property type="component" value="Unassembled WGS sequence"/>
</dbReference>
<dbReference type="SUPFAM" id="SSF54001">
    <property type="entry name" value="Cysteine proteinases"/>
    <property type="match status" value="1"/>
</dbReference>
<evidence type="ECO:0000256" key="5">
    <source>
        <dbReference type="ARBA" id="ARBA00022723"/>
    </source>
</evidence>
<feature type="region of interest" description="Disordered" evidence="12">
    <location>
        <begin position="793"/>
        <end position="820"/>
    </location>
</feature>
<keyword evidence="13" id="KW-0472">Membrane</keyword>
<evidence type="ECO:0000256" key="6">
    <source>
        <dbReference type="ARBA" id="ARBA00022771"/>
    </source>
</evidence>
<accession>A0A2P5AQI0</accession>
<comment type="similarity">
    <text evidence="2">Belongs to the peptidase C19 family.</text>
</comment>
<evidence type="ECO:0000256" key="7">
    <source>
        <dbReference type="ARBA" id="ARBA00022786"/>
    </source>
</evidence>
<dbReference type="GO" id="GO:0016579">
    <property type="term" value="P:protein deubiquitination"/>
    <property type="evidence" value="ECO:0007669"/>
    <property type="project" value="InterPro"/>
</dbReference>
<dbReference type="Gene3D" id="3.90.70.10">
    <property type="entry name" value="Cysteine proteinases"/>
    <property type="match status" value="1"/>
</dbReference>
<dbReference type="SUPFAM" id="SSF144232">
    <property type="entry name" value="HIT/MYND zinc finger-like"/>
    <property type="match status" value="1"/>
</dbReference>
<evidence type="ECO:0000313" key="16">
    <source>
        <dbReference type="EMBL" id="PON38803.1"/>
    </source>
</evidence>
<evidence type="ECO:0000256" key="1">
    <source>
        <dbReference type="ARBA" id="ARBA00000707"/>
    </source>
</evidence>
<dbReference type="InterPro" id="IPR002893">
    <property type="entry name" value="Znf_MYND"/>
</dbReference>
<dbReference type="Gene3D" id="6.10.140.2220">
    <property type="match status" value="1"/>
</dbReference>
<dbReference type="PROSITE" id="PS50865">
    <property type="entry name" value="ZF_MYND_2"/>
    <property type="match status" value="1"/>
</dbReference>
<evidence type="ECO:0000256" key="4">
    <source>
        <dbReference type="ARBA" id="ARBA00022670"/>
    </source>
</evidence>
<dbReference type="FunFam" id="3.90.70.10:FF:000026">
    <property type="entry name" value="Ubiquitin carboxyl-terminal hydrolase 15"/>
    <property type="match status" value="1"/>
</dbReference>
<dbReference type="InterPro" id="IPR050164">
    <property type="entry name" value="Peptidase_C19"/>
</dbReference>
<dbReference type="AlphaFoldDB" id="A0A2P5AQI0"/>
<keyword evidence="6 11" id="KW-0863">Zinc-finger</keyword>
<dbReference type="EC" id="3.4.19.12" evidence="3"/>
<dbReference type="FunFam" id="6.10.140.2220:FF:000006">
    <property type="entry name" value="Ubiquitin carboxyl-terminal hydrolase 15"/>
    <property type="match status" value="1"/>
</dbReference>
<evidence type="ECO:0000256" key="11">
    <source>
        <dbReference type="PROSITE-ProRule" id="PRU00134"/>
    </source>
</evidence>
<gene>
    <name evidence="16" type="ORF">PanWU01x14_309960</name>
</gene>
<feature type="region of interest" description="Disordered" evidence="12">
    <location>
        <begin position="228"/>
        <end position="336"/>
    </location>
</feature>